<feature type="transmembrane region" description="Helical" evidence="9">
    <location>
        <begin position="330"/>
        <end position="349"/>
    </location>
</feature>
<evidence type="ECO:0000313" key="10">
    <source>
        <dbReference type="EMBL" id="CAE7756031.1"/>
    </source>
</evidence>
<comment type="caution">
    <text evidence="10">The sequence shown here is derived from an EMBL/GenBank/DDBJ whole genome shotgun (WGS) entry which is preliminary data.</text>
</comment>
<evidence type="ECO:0000256" key="7">
    <source>
        <dbReference type="ARBA" id="ARBA00023136"/>
    </source>
</evidence>
<keyword evidence="11" id="KW-1185">Reference proteome</keyword>
<evidence type="ECO:0000256" key="6">
    <source>
        <dbReference type="ARBA" id="ARBA00022989"/>
    </source>
</evidence>
<dbReference type="Gene3D" id="1.20.1250.20">
    <property type="entry name" value="MFS general substrate transporter like domains"/>
    <property type="match status" value="1"/>
</dbReference>
<dbReference type="EMBL" id="CAJNIZ010046760">
    <property type="protein sequence ID" value="CAE7756031.1"/>
    <property type="molecule type" value="Genomic_DNA"/>
</dbReference>
<keyword evidence="6 9" id="KW-1133">Transmembrane helix</keyword>
<dbReference type="SUPFAM" id="SSF103473">
    <property type="entry name" value="MFS general substrate transporter"/>
    <property type="match status" value="1"/>
</dbReference>
<dbReference type="PANTHER" id="PTHR20772">
    <property type="entry name" value="PROTEIN FMP42"/>
    <property type="match status" value="1"/>
</dbReference>
<feature type="transmembrane region" description="Helical" evidence="9">
    <location>
        <begin position="118"/>
        <end position="139"/>
    </location>
</feature>
<organism evidence="10 11">
    <name type="scientific">Symbiodinium pilosum</name>
    <name type="common">Dinoflagellate</name>
    <dbReference type="NCBI Taxonomy" id="2952"/>
    <lineage>
        <taxon>Eukaryota</taxon>
        <taxon>Sar</taxon>
        <taxon>Alveolata</taxon>
        <taxon>Dinophyceae</taxon>
        <taxon>Suessiales</taxon>
        <taxon>Symbiodiniaceae</taxon>
        <taxon>Symbiodinium</taxon>
    </lineage>
</organism>
<keyword evidence="5" id="KW-0029">Amino-acid transport</keyword>
<keyword evidence="4 9" id="KW-0812">Transmembrane</keyword>
<feature type="transmembrane region" description="Helical" evidence="9">
    <location>
        <begin position="151"/>
        <end position="170"/>
    </location>
</feature>
<evidence type="ECO:0000256" key="5">
    <source>
        <dbReference type="ARBA" id="ARBA00022970"/>
    </source>
</evidence>
<feature type="transmembrane region" description="Helical" evidence="9">
    <location>
        <begin position="62"/>
        <end position="86"/>
    </location>
</feature>
<dbReference type="PANTHER" id="PTHR20772:SF2">
    <property type="entry name" value="PROTEIN FMP42"/>
    <property type="match status" value="1"/>
</dbReference>
<dbReference type="InterPro" id="IPR036259">
    <property type="entry name" value="MFS_trans_sf"/>
</dbReference>
<dbReference type="GO" id="GO:0006865">
    <property type="term" value="P:amino acid transport"/>
    <property type="evidence" value="ECO:0007669"/>
    <property type="project" value="UniProtKB-KW"/>
</dbReference>
<feature type="transmembrane region" description="Helical" evidence="9">
    <location>
        <begin position="93"/>
        <end position="112"/>
    </location>
</feature>
<evidence type="ECO:0000256" key="2">
    <source>
        <dbReference type="ARBA" id="ARBA00006595"/>
    </source>
</evidence>
<dbReference type="AlphaFoldDB" id="A0A812XVP2"/>
<evidence type="ECO:0000256" key="4">
    <source>
        <dbReference type="ARBA" id="ARBA00022692"/>
    </source>
</evidence>
<dbReference type="Proteomes" id="UP000649617">
    <property type="component" value="Unassembled WGS sequence"/>
</dbReference>
<evidence type="ECO:0000313" key="11">
    <source>
        <dbReference type="Proteomes" id="UP000649617"/>
    </source>
</evidence>
<evidence type="ECO:0000256" key="9">
    <source>
        <dbReference type="SAM" id="Phobius"/>
    </source>
</evidence>
<feature type="transmembrane region" description="Helical" evidence="9">
    <location>
        <begin position="422"/>
        <end position="442"/>
    </location>
</feature>
<gene>
    <name evidence="10" type="primary">SLC43A1</name>
    <name evidence="10" type="ORF">SPIL2461_LOCUS21975</name>
</gene>
<dbReference type="GO" id="GO:0022857">
    <property type="term" value="F:transmembrane transporter activity"/>
    <property type="evidence" value="ECO:0007669"/>
    <property type="project" value="InterPro"/>
</dbReference>
<protein>
    <submittedName>
        <fullName evidence="10">SLC43A1 protein</fullName>
    </submittedName>
</protein>
<feature type="transmembrane region" description="Helical" evidence="9">
    <location>
        <begin position="302"/>
        <end position="323"/>
    </location>
</feature>
<feature type="transmembrane region" description="Helical" evidence="9">
    <location>
        <begin position="12"/>
        <end position="33"/>
    </location>
</feature>
<dbReference type="InterPro" id="IPR052599">
    <property type="entry name" value="SLC43A_AATransporter"/>
</dbReference>
<dbReference type="Pfam" id="PF07690">
    <property type="entry name" value="MFS_1"/>
    <property type="match status" value="1"/>
</dbReference>
<keyword evidence="7 9" id="KW-0472">Membrane</keyword>
<feature type="region of interest" description="Disordered" evidence="8">
    <location>
        <begin position="449"/>
        <end position="489"/>
    </location>
</feature>
<dbReference type="GO" id="GO:0016020">
    <property type="term" value="C:membrane"/>
    <property type="evidence" value="ECO:0007669"/>
    <property type="project" value="UniProtKB-SubCell"/>
</dbReference>
<dbReference type="OrthoDB" id="330047at2759"/>
<comment type="subcellular location">
    <subcellularLocation>
        <location evidence="1">Membrane</location>
        <topology evidence="1">Multi-pass membrane protein</topology>
    </subcellularLocation>
</comment>
<feature type="transmembrane region" description="Helical" evidence="9">
    <location>
        <begin position="384"/>
        <end position="402"/>
    </location>
</feature>
<comment type="similarity">
    <text evidence="2">Belongs to the SLC43A transporter (TC 2.A.1.44) family.</text>
</comment>
<feature type="compositionally biased region" description="Polar residues" evidence="8">
    <location>
        <begin position="479"/>
        <end position="489"/>
    </location>
</feature>
<reference evidence="10" key="1">
    <citation type="submission" date="2021-02" db="EMBL/GenBank/DDBJ databases">
        <authorList>
            <person name="Dougan E. K."/>
            <person name="Rhodes N."/>
            <person name="Thang M."/>
            <person name="Chan C."/>
        </authorList>
    </citation>
    <scope>NUCLEOTIDE SEQUENCE</scope>
</reference>
<keyword evidence="3" id="KW-0813">Transport</keyword>
<evidence type="ECO:0000256" key="3">
    <source>
        <dbReference type="ARBA" id="ARBA00022448"/>
    </source>
</evidence>
<feature type="compositionally biased region" description="Polar residues" evidence="8">
    <location>
        <begin position="458"/>
        <end position="469"/>
    </location>
</feature>
<evidence type="ECO:0000256" key="1">
    <source>
        <dbReference type="ARBA" id="ARBA00004141"/>
    </source>
</evidence>
<sequence>MSRGLTSAGPAAFVLLAFTLYQSFLSTGIVYGWPSLLSLLRNENVYRHRCENYAETCPERTLAFNLVFSIGAMVNVSGGVACGFLVDTVGPRKGILTGLLLIIAGSLCLGLADIESDWAWPVAYIFYGLGGCCVHLSSFSLGNAFGKSKGVVVSCLVAMFSISALAFQGFNLAYRAGLTLQAVSLIHVGLEAVNMCFSGWLWPDAAVKPGSQLTFSRCRIKTTTGLERAGSGPKGLTVRERCVLALSIAWSWKFVGFLTFHFTQLGLNRCLMGWMAAELRWKHELLLSDGRRGLDVDHELSVFNFLQAAAGFVSIPAFGWLVARFGHRRAPFCATAGLAVLFLMIRPFSEPWLLPVLYVVSACHRQLFFSTFFTFMISEYPAELFATLAGMANILAGLVSFLQNPLLDVVLRNMDGNFLLPLLVQLGLASLVLACSLVAWIYDKPTQPPPAELDTETETGQASPQSAKLSPQHPPVETMESTAATKLQL</sequence>
<proteinExistence type="inferred from homology"/>
<evidence type="ECO:0000256" key="8">
    <source>
        <dbReference type="SAM" id="MobiDB-lite"/>
    </source>
</evidence>
<feature type="transmembrane region" description="Helical" evidence="9">
    <location>
        <begin position="242"/>
        <end position="262"/>
    </location>
</feature>
<name>A0A812XVP2_SYMPI</name>
<accession>A0A812XVP2</accession>
<dbReference type="InterPro" id="IPR011701">
    <property type="entry name" value="MFS"/>
</dbReference>